<keyword evidence="1" id="KW-0732">Signal</keyword>
<evidence type="ECO:0000256" key="1">
    <source>
        <dbReference type="SAM" id="SignalP"/>
    </source>
</evidence>
<dbReference type="AlphaFoldDB" id="A0A964E1M5"/>
<comment type="caution">
    <text evidence="2">The sequence shown here is derived from an EMBL/GenBank/DDBJ whole genome shotgun (WGS) entry which is preliminary data.</text>
</comment>
<gene>
    <name evidence="2" type="ORF">ASILVAE211_24700</name>
</gene>
<dbReference type="CDD" id="cd06462">
    <property type="entry name" value="Peptidase_S24_S26"/>
    <property type="match status" value="1"/>
</dbReference>
<keyword evidence="3" id="KW-1185">Reference proteome</keyword>
<feature type="signal peptide" evidence="1">
    <location>
        <begin position="1"/>
        <end position="23"/>
    </location>
</feature>
<dbReference type="Proteomes" id="UP000708298">
    <property type="component" value="Unassembled WGS sequence"/>
</dbReference>
<evidence type="ECO:0000313" key="3">
    <source>
        <dbReference type="Proteomes" id="UP000708298"/>
    </source>
</evidence>
<dbReference type="EMBL" id="JAESVB010000033">
    <property type="protein sequence ID" value="MCB8878399.1"/>
    <property type="molecule type" value="Genomic_DNA"/>
</dbReference>
<proteinExistence type="predicted"/>
<reference evidence="2" key="1">
    <citation type="journal article" date="2021" name="Microorganisms">
        <title>Acidisoma silvae sp. nov. and Acidisomacellulosilytica sp. nov., Two Acidophilic Bacteria Isolated from Decaying Wood, Hydrolyzing Cellulose and Producing Poly-3-hydroxybutyrate.</title>
        <authorList>
            <person name="Mieszkin S."/>
            <person name="Pouder E."/>
            <person name="Uroz S."/>
            <person name="Simon-Colin C."/>
            <person name="Alain K."/>
        </authorList>
    </citation>
    <scope>NUCLEOTIDE SEQUENCE</scope>
    <source>
        <strain evidence="2">HW T2.11</strain>
    </source>
</reference>
<protein>
    <submittedName>
        <fullName evidence="2">S24/S26 family peptidase</fullName>
    </submittedName>
</protein>
<feature type="chain" id="PRO_5037374830" evidence="1">
    <location>
        <begin position="24"/>
        <end position="131"/>
    </location>
</feature>
<reference evidence="2" key="2">
    <citation type="submission" date="2021-01" db="EMBL/GenBank/DDBJ databases">
        <authorList>
            <person name="Mieszkin S."/>
            <person name="Pouder E."/>
            <person name="Alain K."/>
        </authorList>
    </citation>
    <scope>NUCLEOTIDE SEQUENCE</scope>
    <source>
        <strain evidence="2">HW T2.11</strain>
    </source>
</reference>
<evidence type="ECO:0000313" key="2">
    <source>
        <dbReference type="EMBL" id="MCB8878399.1"/>
    </source>
</evidence>
<name>A0A964E1M5_9PROT</name>
<organism evidence="2 3">
    <name type="scientific">Acidisoma silvae</name>
    <dbReference type="NCBI Taxonomy" id="2802396"/>
    <lineage>
        <taxon>Bacteria</taxon>
        <taxon>Pseudomonadati</taxon>
        <taxon>Pseudomonadota</taxon>
        <taxon>Alphaproteobacteria</taxon>
        <taxon>Acetobacterales</taxon>
        <taxon>Acidocellaceae</taxon>
        <taxon>Acidisoma</taxon>
    </lineage>
</organism>
<dbReference type="RefSeq" id="WP_227324045.1">
    <property type="nucleotide sequence ID" value="NZ_JAESVB010000033.1"/>
</dbReference>
<sequence length="131" mass="13808">MSKVAFVTLLFSLSAVPVSFSTAQGISEVAMQVCDNTGYCAPVDPGSALIILGLAQLATELSKDKPFGKNNDIVKNINFMIHDLIKSPGKNNDIVKAFNNAGKDIRCGPGPNNDIVQALAKFGIHVATSNC</sequence>
<accession>A0A964E1M5</accession>